<evidence type="ECO:0000313" key="1">
    <source>
        <dbReference type="EMBL" id="KAH7124985.1"/>
    </source>
</evidence>
<dbReference type="OrthoDB" id="10264220at2759"/>
<dbReference type="AlphaFoldDB" id="A0A9P9IMY0"/>
<gene>
    <name evidence="1" type="ORF">B0J13DRAFT_647061</name>
</gene>
<evidence type="ECO:0000313" key="2">
    <source>
        <dbReference type="Proteomes" id="UP000717696"/>
    </source>
</evidence>
<keyword evidence="2" id="KW-1185">Reference proteome</keyword>
<name>A0A9P9IMY0_9HYPO</name>
<reference evidence="1" key="1">
    <citation type="journal article" date="2021" name="Nat. Commun.">
        <title>Genetic determinants of endophytism in the Arabidopsis root mycobiome.</title>
        <authorList>
            <person name="Mesny F."/>
            <person name="Miyauchi S."/>
            <person name="Thiergart T."/>
            <person name="Pickel B."/>
            <person name="Atanasova L."/>
            <person name="Karlsson M."/>
            <person name="Huettel B."/>
            <person name="Barry K.W."/>
            <person name="Haridas S."/>
            <person name="Chen C."/>
            <person name="Bauer D."/>
            <person name="Andreopoulos W."/>
            <person name="Pangilinan J."/>
            <person name="LaButti K."/>
            <person name="Riley R."/>
            <person name="Lipzen A."/>
            <person name="Clum A."/>
            <person name="Drula E."/>
            <person name="Henrissat B."/>
            <person name="Kohler A."/>
            <person name="Grigoriev I.V."/>
            <person name="Martin F.M."/>
            <person name="Hacquard S."/>
        </authorList>
    </citation>
    <scope>NUCLEOTIDE SEQUENCE</scope>
    <source>
        <strain evidence="1">MPI-CAGE-AT-0021</strain>
    </source>
</reference>
<dbReference type="Proteomes" id="UP000717696">
    <property type="component" value="Unassembled WGS sequence"/>
</dbReference>
<comment type="caution">
    <text evidence="1">The sequence shown here is derived from an EMBL/GenBank/DDBJ whole genome shotgun (WGS) entry which is preliminary data.</text>
</comment>
<organism evidence="1 2">
    <name type="scientific">Dactylonectria estremocensis</name>
    <dbReference type="NCBI Taxonomy" id="1079267"/>
    <lineage>
        <taxon>Eukaryota</taxon>
        <taxon>Fungi</taxon>
        <taxon>Dikarya</taxon>
        <taxon>Ascomycota</taxon>
        <taxon>Pezizomycotina</taxon>
        <taxon>Sordariomycetes</taxon>
        <taxon>Hypocreomycetidae</taxon>
        <taxon>Hypocreales</taxon>
        <taxon>Nectriaceae</taxon>
        <taxon>Dactylonectria</taxon>
    </lineage>
</organism>
<sequence>MAPRQDTPVCSADMSMVQLYVSKEIDRDVVTALGQLGLCQFRDVILHADLGFNGLEQLGAVLQVNCYVLIELIRWISLHDEVDDFADPRCQPSQRFRSARWLGLFVRAYGNTC</sequence>
<dbReference type="EMBL" id="JAGMUU010000024">
    <property type="protein sequence ID" value="KAH7124985.1"/>
    <property type="molecule type" value="Genomic_DNA"/>
</dbReference>
<protein>
    <submittedName>
        <fullName evidence="1">Uncharacterized protein</fullName>
    </submittedName>
</protein>
<proteinExistence type="predicted"/>
<accession>A0A9P9IMY0</accession>